<dbReference type="EC" id="2.7.8.-" evidence="8"/>
<feature type="domain" description="PLD phosphodiesterase" evidence="10">
    <location>
        <begin position="323"/>
        <end position="350"/>
    </location>
</feature>
<name>A0A3E1RCQ0_9BURK</name>
<evidence type="ECO:0000313" key="11">
    <source>
        <dbReference type="EMBL" id="RFO97139.1"/>
    </source>
</evidence>
<evidence type="ECO:0000256" key="8">
    <source>
        <dbReference type="NCBIfam" id="TIGR04265"/>
    </source>
</evidence>
<dbReference type="SUPFAM" id="SSF56024">
    <property type="entry name" value="Phospholipase D/nuclease"/>
    <property type="match status" value="2"/>
</dbReference>
<comment type="subcellular location">
    <subcellularLocation>
        <location evidence="1">Cell membrane</location>
    </subcellularLocation>
</comment>
<evidence type="ECO:0000256" key="1">
    <source>
        <dbReference type="ARBA" id="ARBA00004236"/>
    </source>
</evidence>
<comment type="caution">
    <text evidence="11">The sequence shown here is derived from an EMBL/GenBank/DDBJ whole genome shotgun (WGS) entry which is preliminary data.</text>
</comment>
<sequence>MQRFKTFSALLLALLLCGCAALQDDRPHPPGMESPLLDGNKVTLLFDGPQTMAAMEAAILGAKNSIHLETYIFDQDPIGLRFAELLMQRQRAGVKTRIIYDSVGTLGTPDAFFERLRASGIELLAFNPVNPLKLRGPWQPNNRDHRKLLVVDGSTGFTGGVNISASYSNSSLFHRRKKEGRELGWRDTHLQIQGPAVAALQTVFLHTWNAHAATPVGGAALFPPLPEAGTRSVRVLASEPDGQQEIYTAYLQAIRSAKSRIYLTCAYFVPDEAMLGALLDAARRGVDVKVVLPGVEEGGMVFYAGHSFFEQMLAGGLRIYQMREAVLHAKTAVIDGRWSTVGSTNMDTRSFLHNSEINVIVVDDSFGTAMEAAFAEDLRDSQEVLLPLWLQRPLSERLKEWAARQFDYWL</sequence>
<dbReference type="AlphaFoldDB" id="A0A3E1RCQ0"/>
<keyword evidence="3" id="KW-0808">Transferase</keyword>
<dbReference type="Proteomes" id="UP000260665">
    <property type="component" value="Unassembled WGS sequence"/>
</dbReference>
<feature type="domain" description="PLD phosphodiesterase" evidence="10">
    <location>
        <begin position="140"/>
        <end position="167"/>
    </location>
</feature>
<gene>
    <name evidence="11" type="primary">cls</name>
    <name evidence="11" type="ORF">DIC66_08320</name>
</gene>
<keyword evidence="4" id="KW-0812">Transmembrane</keyword>
<keyword evidence="7" id="KW-0472">Membrane</keyword>
<evidence type="ECO:0000256" key="6">
    <source>
        <dbReference type="ARBA" id="ARBA00022989"/>
    </source>
</evidence>
<evidence type="ECO:0000259" key="10">
    <source>
        <dbReference type="PROSITE" id="PS50035"/>
    </source>
</evidence>
<feature type="chain" id="PRO_5017820044" description="Cardiolipin synthase" evidence="9">
    <location>
        <begin position="24"/>
        <end position="410"/>
    </location>
</feature>
<dbReference type="Gene3D" id="3.30.870.10">
    <property type="entry name" value="Endonuclease Chain A"/>
    <property type="match status" value="2"/>
</dbReference>
<feature type="signal peptide" evidence="9">
    <location>
        <begin position="1"/>
        <end position="23"/>
    </location>
</feature>
<dbReference type="CDD" id="cd09110">
    <property type="entry name" value="PLDc_CLS_1"/>
    <property type="match status" value="1"/>
</dbReference>
<dbReference type="InterPro" id="IPR025202">
    <property type="entry name" value="PLD-like_dom"/>
</dbReference>
<keyword evidence="5" id="KW-0677">Repeat</keyword>
<dbReference type="GO" id="GO:0005886">
    <property type="term" value="C:plasma membrane"/>
    <property type="evidence" value="ECO:0007669"/>
    <property type="project" value="UniProtKB-SubCell"/>
</dbReference>
<dbReference type="PROSITE" id="PS50035">
    <property type="entry name" value="PLD"/>
    <property type="match status" value="2"/>
</dbReference>
<dbReference type="SMART" id="SM00155">
    <property type="entry name" value="PLDc"/>
    <property type="match status" value="2"/>
</dbReference>
<proteinExistence type="predicted"/>
<dbReference type="CDD" id="cd09159">
    <property type="entry name" value="PLDc_ybhO_like_2"/>
    <property type="match status" value="1"/>
</dbReference>
<evidence type="ECO:0000256" key="2">
    <source>
        <dbReference type="ARBA" id="ARBA00022475"/>
    </source>
</evidence>
<evidence type="ECO:0000256" key="7">
    <source>
        <dbReference type="ARBA" id="ARBA00023136"/>
    </source>
</evidence>
<evidence type="ECO:0000313" key="12">
    <source>
        <dbReference type="Proteomes" id="UP000260665"/>
    </source>
</evidence>
<keyword evidence="2" id="KW-1003">Cell membrane</keyword>
<keyword evidence="6" id="KW-1133">Transmembrane helix</keyword>
<protein>
    <recommendedName>
        <fullName evidence="8">Cardiolipin synthase</fullName>
        <ecNumber evidence="8">2.7.8.-</ecNumber>
    </recommendedName>
</protein>
<evidence type="ECO:0000256" key="9">
    <source>
        <dbReference type="SAM" id="SignalP"/>
    </source>
</evidence>
<dbReference type="GO" id="GO:0008808">
    <property type="term" value="F:cardiolipin synthase activity"/>
    <property type="evidence" value="ECO:0007669"/>
    <property type="project" value="UniProtKB-UniRule"/>
</dbReference>
<dbReference type="GO" id="GO:0032049">
    <property type="term" value="P:cardiolipin biosynthetic process"/>
    <property type="evidence" value="ECO:0007669"/>
    <property type="project" value="UniProtKB-UniRule"/>
</dbReference>
<evidence type="ECO:0000256" key="3">
    <source>
        <dbReference type="ARBA" id="ARBA00022679"/>
    </source>
</evidence>
<evidence type="ECO:0000256" key="4">
    <source>
        <dbReference type="ARBA" id="ARBA00022692"/>
    </source>
</evidence>
<keyword evidence="9" id="KW-0732">Signal</keyword>
<accession>A0A3E1RCQ0</accession>
<dbReference type="Pfam" id="PF13091">
    <property type="entry name" value="PLDc_2"/>
    <property type="match status" value="2"/>
</dbReference>
<dbReference type="OrthoDB" id="9762009at2"/>
<dbReference type="PANTHER" id="PTHR21248:SF22">
    <property type="entry name" value="PHOSPHOLIPASE D"/>
    <property type="match status" value="1"/>
</dbReference>
<dbReference type="PANTHER" id="PTHR21248">
    <property type="entry name" value="CARDIOLIPIN SYNTHASE"/>
    <property type="match status" value="1"/>
</dbReference>
<dbReference type="InterPro" id="IPR022924">
    <property type="entry name" value="Cardiolipin_synthase"/>
</dbReference>
<organism evidence="11 12">
    <name type="scientific">Rhodoferax lacus</name>
    <dbReference type="NCBI Taxonomy" id="2184758"/>
    <lineage>
        <taxon>Bacteria</taxon>
        <taxon>Pseudomonadati</taxon>
        <taxon>Pseudomonadota</taxon>
        <taxon>Betaproteobacteria</taxon>
        <taxon>Burkholderiales</taxon>
        <taxon>Comamonadaceae</taxon>
        <taxon>Rhodoferax</taxon>
    </lineage>
</organism>
<dbReference type="NCBIfam" id="TIGR04265">
    <property type="entry name" value="bac_cardiolipin"/>
    <property type="match status" value="1"/>
</dbReference>
<keyword evidence="12" id="KW-1185">Reference proteome</keyword>
<evidence type="ECO:0000256" key="5">
    <source>
        <dbReference type="ARBA" id="ARBA00022737"/>
    </source>
</evidence>
<dbReference type="InterPro" id="IPR001736">
    <property type="entry name" value="PLipase_D/transphosphatidylase"/>
</dbReference>
<reference evidence="11 12" key="1">
    <citation type="submission" date="2018-05" db="EMBL/GenBank/DDBJ databases">
        <title>Rhodoferax soyangensis sp.nov., isolated from an oligotrophic freshwater lake.</title>
        <authorList>
            <person name="Park M."/>
        </authorList>
    </citation>
    <scope>NUCLEOTIDE SEQUENCE [LARGE SCALE GENOMIC DNA]</scope>
    <source>
        <strain evidence="11 12">IMCC26218</strain>
    </source>
</reference>
<dbReference type="EMBL" id="QFZK01000004">
    <property type="protein sequence ID" value="RFO97139.1"/>
    <property type="molecule type" value="Genomic_DNA"/>
</dbReference>
<dbReference type="PROSITE" id="PS51257">
    <property type="entry name" value="PROKAR_LIPOPROTEIN"/>
    <property type="match status" value="1"/>
</dbReference>
<dbReference type="RefSeq" id="WP_117176029.1">
    <property type="nucleotide sequence ID" value="NZ_QFZK01000004.1"/>
</dbReference>